<dbReference type="InterPro" id="IPR044153">
    <property type="entry name" value="PIN_Pae0151-like"/>
</dbReference>
<dbReference type="CDD" id="cd09873">
    <property type="entry name" value="PIN_Pae0151-like"/>
    <property type="match status" value="1"/>
</dbReference>
<dbReference type="RefSeq" id="WP_261310122.1">
    <property type="nucleotide sequence ID" value="NZ_CP077713.1"/>
</dbReference>
<evidence type="ECO:0008006" key="4">
    <source>
        <dbReference type="Google" id="ProtNLM"/>
    </source>
</evidence>
<accession>A0A8F5C0K3</accession>
<reference evidence="2 3" key="1">
    <citation type="journal article" date="2021" name="Environ. Microbiol.">
        <title>New insights into the diversity and evolution of the archaeal mobilome from three complete genomes of Saccharolobus shibatae.</title>
        <authorList>
            <person name="Medvedeva S."/>
            <person name="Brandt D."/>
            <person name="Cvirkaite-Krupovic V."/>
            <person name="Liu Y."/>
            <person name="Severinov K."/>
            <person name="Ishino S."/>
            <person name="Ishino Y."/>
            <person name="Prangishvili D."/>
            <person name="Kalinowski J."/>
            <person name="Krupovic M."/>
        </authorList>
    </citation>
    <scope>NUCLEOTIDE SEQUENCE [LARGE SCALE GENOMIC DNA]</scope>
    <source>
        <strain evidence="2 3">S38A</strain>
    </source>
</reference>
<proteinExistence type="predicted"/>
<dbReference type="PANTHER" id="PTHR35901:SF1">
    <property type="entry name" value="EXONUCLEASE VAPC9"/>
    <property type="match status" value="1"/>
</dbReference>
<evidence type="ECO:0000313" key="2">
    <source>
        <dbReference type="EMBL" id="QXJ34833.1"/>
    </source>
</evidence>
<evidence type="ECO:0000256" key="1">
    <source>
        <dbReference type="ARBA" id="ARBA00022842"/>
    </source>
</evidence>
<dbReference type="InterPro" id="IPR029060">
    <property type="entry name" value="PIN-like_dom_sf"/>
</dbReference>
<dbReference type="Gene3D" id="3.40.50.1010">
    <property type="entry name" value="5'-nuclease"/>
    <property type="match status" value="1"/>
</dbReference>
<gene>
    <name evidence="2" type="ORF">J5U22_01380</name>
</gene>
<organism evidence="2 3">
    <name type="scientific">Saccharolobus shibatae</name>
    <dbReference type="NCBI Taxonomy" id="2286"/>
    <lineage>
        <taxon>Archaea</taxon>
        <taxon>Thermoproteota</taxon>
        <taxon>Thermoprotei</taxon>
        <taxon>Sulfolobales</taxon>
        <taxon>Sulfolobaceae</taxon>
        <taxon>Saccharolobus</taxon>
    </lineage>
</organism>
<name>A0A8F5C0K3_9CREN</name>
<dbReference type="GeneID" id="75046084"/>
<dbReference type="InterPro" id="IPR051619">
    <property type="entry name" value="TypeII_TA_RNase_PINc/VapC"/>
</dbReference>
<keyword evidence="3" id="KW-1185">Reference proteome</keyword>
<dbReference type="EMBL" id="CP077713">
    <property type="protein sequence ID" value="QXJ34833.1"/>
    <property type="molecule type" value="Genomic_DNA"/>
</dbReference>
<sequence>MLYGKRSQYLIRITEGEGEKLYQFLLKVLETMNLEDVKYNEVEKIAIKNRISFYDASYVWLARNLSLPLITEDEKLRKKLVDL</sequence>
<dbReference type="Proteomes" id="UP000694036">
    <property type="component" value="Chromosome"/>
</dbReference>
<keyword evidence="1" id="KW-0460">Magnesium</keyword>
<dbReference type="AlphaFoldDB" id="A0A8F5C0K3"/>
<protein>
    <recommendedName>
        <fullName evidence="4">PIN domain-containing protein</fullName>
    </recommendedName>
</protein>
<dbReference type="PANTHER" id="PTHR35901">
    <property type="entry name" value="RIBONUCLEASE VAPC3"/>
    <property type="match status" value="1"/>
</dbReference>
<evidence type="ECO:0000313" key="3">
    <source>
        <dbReference type="Proteomes" id="UP000694036"/>
    </source>
</evidence>
<dbReference type="SUPFAM" id="SSF88723">
    <property type="entry name" value="PIN domain-like"/>
    <property type="match status" value="1"/>
</dbReference>